<dbReference type="Proteomes" id="UP000235786">
    <property type="component" value="Unassembled WGS sequence"/>
</dbReference>
<dbReference type="GO" id="GO:0008270">
    <property type="term" value="F:zinc ion binding"/>
    <property type="evidence" value="ECO:0007669"/>
    <property type="project" value="InterPro"/>
</dbReference>
<dbReference type="PANTHER" id="PTHR38791">
    <property type="entry name" value="ZN(II)2CYS6 TRANSCRIPTION FACTOR (EUROFUNG)-RELATED-RELATED"/>
    <property type="match status" value="1"/>
</dbReference>
<keyword evidence="5" id="KW-1185">Reference proteome</keyword>
<dbReference type="GO" id="GO:0000981">
    <property type="term" value="F:DNA-binding transcription factor activity, RNA polymerase II-specific"/>
    <property type="evidence" value="ECO:0007669"/>
    <property type="project" value="InterPro"/>
</dbReference>
<dbReference type="InterPro" id="IPR021858">
    <property type="entry name" value="Fun_TF"/>
</dbReference>
<keyword evidence="1" id="KW-0539">Nucleus</keyword>
<dbReference type="Gene3D" id="4.10.240.10">
    <property type="entry name" value="Zn(2)-C6 fungal-type DNA-binding domain"/>
    <property type="match status" value="1"/>
</dbReference>
<dbReference type="Pfam" id="PF00172">
    <property type="entry name" value="Zn_clus"/>
    <property type="match status" value="1"/>
</dbReference>
<reference evidence="4 5" key="1">
    <citation type="submission" date="2016-04" db="EMBL/GenBank/DDBJ databases">
        <title>A degradative enzymes factory behind the ericoid mycorrhizal symbiosis.</title>
        <authorList>
            <consortium name="DOE Joint Genome Institute"/>
            <person name="Martino E."/>
            <person name="Morin E."/>
            <person name="Grelet G."/>
            <person name="Kuo A."/>
            <person name="Kohler A."/>
            <person name="Daghino S."/>
            <person name="Barry K."/>
            <person name="Choi C."/>
            <person name="Cichocki N."/>
            <person name="Clum A."/>
            <person name="Copeland A."/>
            <person name="Hainaut M."/>
            <person name="Haridas S."/>
            <person name="Labutti K."/>
            <person name="Lindquist E."/>
            <person name="Lipzen A."/>
            <person name="Khouja H.-R."/>
            <person name="Murat C."/>
            <person name="Ohm R."/>
            <person name="Olson A."/>
            <person name="Spatafora J."/>
            <person name="Veneault-Fourrey C."/>
            <person name="Henrissat B."/>
            <person name="Grigoriev I."/>
            <person name="Martin F."/>
            <person name="Perotto S."/>
        </authorList>
    </citation>
    <scope>NUCLEOTIDE SEQUENCE [LARGE SCALE GENOMIC DNA]</scope>
    <source>
        <strain evidence="4 5">F</strain>
    </source>
</reference>
<feature type="region of interest" description="Disordered" evidence="2">
    <location>
        <begin position="579"/>
        <end position="602"/>
    </location>
</feature>
<dbReference type="InterPro" id="IPR053175">
    <property type="entry name" value="DHMBA_Reg_Transcription_Factor"/>
</dbReference>
<organism evidence="4 5">
    <name type="scientific">Hyaloscypha variabilis (strain UAMH 11265 / GT02V1 / F)</name>
    <name type="common">Meliniomyces variabilis</name>
    <dbReference type="NCBI Taxonomy" id="1149755"/>
    <lineage>
        <taxon>Eukaryota</taxon>
        <taxon>Fungi</taxon>
        <taxon>Dikarya</taxon>
        <taxon>Ascomycota</taxon>
        <taxon>Pezizomycotina</taxon>
        <taxon>Leotiomycetes</taxon>
        <taxon>Helotiales</taxon>
        <taxon>Hyaloscyphaceae</taxon>
        <taxon>Hyaloscypha</taxon>
        <taxon>Hyaloscypha variabilis</taxon>
    </lineage>
</organism>
<gene>
    <name evidence="4" type="ORF">L207DRAFT_588342</name>
</gene>
<dbReference type="CDD" id="cd00067">
    <property type="entry name" value="GAL4"/>
    <property type="match status" value="1"/>
</dbReference>
<dbReference type="PROSITE" id="PS00463">
    <property type="entry name" value="ZN2_CY6_FUNGAL_1"/>
    <property type="match status" value="1"/>
</dbReference>
<evidence type="ECO:0000313" key="4">
    <source>
        <dbReference type="EMBL" id="PMD34838.1"/>
    </source>
</evidence>
<protein>
    <recommendedName>
        <fullName evidence="3">Zn(2)-C6 fungal-type domain-containing protein</fullName>
    </recommendedName>
</protein>
<feature type="domain" description="Zn(2)-C6 fungal-type" evidence="3">
    <location>
        <begin position="10"/>
        <end position="38"/>
    </location>
</feature>
<evidence type="ECO:0000256" key="2">
    <source>
        <dbReference type="SAM" id="MobiDB-lite"/>
    </source>
</evidence>
<dbReference type="STRING" id="1149755.A0A2J6R8J8"/>
<dbReference type="Pfam" id="PF11951">
    <property type="entry name" value="Fungal_trans_2"/>
    <property type="match status" value="1"/>
</dbReference>
<evidence type="ECO:0000256" key="1">
    <source>
        <dbReference type="ARBA" id="ARBA00023242"/>
    </source>
</evidence>
<evidence type="ECO:0000313" key="5">
    <source>
        <dbReference type="Proteomes" id="UP000235786"/>
    </source>
</evidence>
<feature type="compositionally biased region" description="Low complexity" evidence="2">
    <location>
        <begin position="105"/>
        <end position="122"/>
    </location>
</feature>
<accession>A0A2J6R8J8</accession>
<dbReference type="InterPro" id="IPR001138">
    <property type="entry name" value="Zn2Cys6_DnaBD"/>
</dbReference>
<feature type="region of interest" description="Disordered" evidence="2">
    <location>
        <begin position="102"/>
        <end position="124"/>
    </location>
</feature>
<dbReference type="InterPro" id="IPR036864">
    <property type="entry name" value="Zn2-C6_fun-type_DNA-bd_sf"/>
</dbReference>
<evidence type="ECO:0000259" key="3">
    <source>
        <dbReference type="PROSITE" id="PS50048"/>
    </source>
</evidence>
<sequence length="642" mass="72125">MVNTGKPSRGCYMCRARRIKCDEGKPGCMRCQKSKRICPGYRDPFELKLRDESKSTKKKHNRRQNQAQQTVIHNVVNPTELYQDSFLDPALFYPAEVSNHRFSHSRNSSSSTNSSHESFGSNEDNDVNDLVRAFTHHLTIRGHMTTPLNQQAACYFLANFVLVPKEGTMRGYFDFVLPLLKQRDPSQGLLLAFSAVSLAALGTRPNSKALLPKADLWYLNALKEINSALRDPMTASSDATLVSVMLMASFEQLTPSRLKIGGWTSHIDGAVAVIKSRGSEQHKWQSKVAREIFISVRAHMTIHCIANSKAADPSVDWMAVEADDPVVQTFAAVNLKMAALRADTETTMLKLRSTENTDKVMKLLQRAQALDEEYLDWIQALPPGWEIKTVAWVDSAVQNLSTSLVHPGRVDAYGELWMAYKYNIVRSCRLFIYTTILRCVAWLGKSPDYRLTPEYTTASRICRQLVEDIVASVPYFFGWNSENDGAMKARANFACGSTDDPAVKPLTGIFVMWPLFAAAASDFATPSQRIFLRGRLKHVAEIMGINQALILFESQLVHPSIYIMRERANLVSSTYCESDDSTATLTPPPAPPQQLQQQQQHHQQSGWIPRTFGFGENGFFQNAVAMKQHMQQYLEGYELAGF</sequence>
<proteinExistence type="predicted"/>
<dbReference type="PROSITE" id="PS50048">
    <property type="entry name" value="ZN2_CY6_FUNGAL_2"/>
    <property type="match status" value="1"/>
</dbReference>
<dbReference type="EMBL" id="KZ613953">
    <property type="protein sequence ID" value="PMD34838.1"/>
    <property type="molecule type" value="Genomic_DNA"/>
</dbReference>
<dbReference type="SUPFAM" id="SSF57701">
    <property type="entry name" value="Zn2/Cys6 DNA-binding domain"/>
    <property type="match status" value="1"/>
</dbReference>
<dbReference type="PANTHER" id="PTHR38791:SF13">
    <property type="entry name" value="ZN(2)-C6 FUNGAL-TYPE DOMAIN-CONTAINING PROTEIN"/>
    <property type="match status" value="1"/>
</dbReference>
<name>A0A2J6R8J8_HYAVF</name>
<dbReference type="AlphaFoldDB" id="A0A2J6R8J8"/>
<dbReference type="SMART" id="SM00066">
    <property type="entry name" value="GAL4"/>
    <property type="match status" value="1"/>
</dbReference>
<feature type="region of interest" description="Disordered" evidence="2">
    <location>
        <begin position="51"/>
        <end position="71"/>
    </location>
</feature>
<feature type="compositionally biased region" description="Low complexity" evidence="2">
    <location>
        <begin position="593"/>
        <end position="602"/>
    </location>
</feature>
<dbReference type="OrthoDB" id="4314040at2759"/>